<dbReference type="InterPro" id="IPR036390">
    <property type="entry name" value="WH_DNA-bd_sf"/>
</dbReference>
<organism evidence="8 10">
    <name type="scientific">Polyplax serrata</name>
    <name type="common">Common mouse louse</name>
    <dbReference type="NCBI Taxonomy" id="468196"/>
    <lineage>
        <taxon>Eukaryota</taxon>
        <taxon>Metazoa</taxon>
        <taxon>Ecdysozoa</taxon>
        <taxon>Arthropoda</taxon>
        <taxon>Hexapoda</taxon>
        <taxon>Insecta</taxon>
        <taxon>Pterygota</taxon>
        <taxon>Neoptera</taxon>
        <taxon>Paraneoptera</taxon>
        <taxon>Psocodea</taxon>
        <taxon>Troctomorpha</taxon>
        <taxon>Phthiraptera</taxon>
        <taxon>Anoplura</taxon>
        <taxon>Polyplacidae</taxon>
        <taxon>Polyplax</taxon>
    </lineage>
</organism>
<dbReference type="Pfam" id="PF08430">
    <property type="entry name" value="Forkhead_N"/>
    <property type="match status" value="1"/>
</dbReference>
<feature type="domain" description="Fork-head" evidence="6">
    <location>
        <begin position="147"/>
        <end position="241"/>
    </location>
</feature>
<comment type="subcellular location">
    <subcellularLocation>
        <location evidence="1 4">Nucleus</location>
    </subcellularLocation>
</comment>
<dbReference type="FunFam" id="1.10.10.10:FF:000042">
    <property type="entry name" value="hepatocyte nuclear factor 3-beta"/>
    <property type="match status" value="1"/>
</dbReference>
<reference evidence="8 10" key="1">
    <citation type="submission" date="2023-10" db="EMBL/GenBank/DDBJ databases">
        <title>Genomes of two closely related lineages of the louse Polyplax serrata with different host specificities.</title>
        <authorList>
            <person name="Martinu J."/>
            <person name="Tarabai H."/>
            <person name="Stefka J."/>
            <person name="Hypsa V."/>
        </authorList>
    </citation>
    <scope>NUCLEOTIDE SEQUENCE [LARGE SCALE GENOMIC DNA]</scope>
    <source>
        <strain evidence="7">98ZLc_SE</strain>
        <strain evidence="8">HR10_N</strain>
    </source>
</reference>
<dbReference type="Pfam" id="PF00250">
    <property type="entry name" value="Forkhead"/>
    <property type="match status" value="1"/>
</dbReference>
<dbReference type="Proteomes" id="UP001372834">
    <property type="component" value="Unassembled WGS sequence"/>
</dbReference>
<dbReference type="PRINTS" id="PR00053">
    <property type="entry name" value="FORKHEAD"/>
</dbReference>
<dbReference type="GO" id="GO:0005634">
    <property type="term" value="C:nucleus"/>
    <property type="evidence" value="ECO:0007669"/>
    <property type="project" value="UniProtKB-SubCell"/>
</dbReference>
<dbReference type="InterPro" id="IPR050211">
    <property type="entry name" value="FOX_domain-containing"/>
</dbReference>
<dbReference type="Proteomes" id="UP001359485">
    <property type="component" value="Unassembled WGS sequence"/>
</dbReference>
<gene>
    <name evidence="8" type="ORF">RUM43_007165</name>
    <name evidence="7" type="ORF">RUM44_001172</name>
</gene>
<dbReference type="PROSITE" id="PS00657">
    <property type="entry name" value="FORK_HEAD_1"/>
    <property type="match status" value="1"/>
</dbReference>
<dbReference type="CDD" id="cd20041">
    <property type="entry name" value="FH_dFKH"/>
    <property type="match status" value="1"/>
</dbReference>
<dbReference type="EMBL" id="JAWJWF010000003">
    <property type="protein sequence ID" value="KAK6635918.1"/>
    <property type="molecule type" value="Genomic_DNA"/>
</dbReference>
<dbReference type="InterPro" id="IPR001766">
    <property type="entry name" value="Fork_head_dom"/>
</dbReference>
<dbReference type="EMBL" id="JAWJWE010000003">
    <property type="protein sequence ID" value="KAK6638895.1"/>
    <property type="molecule type" value="Genomic_DNA"/>
</dbReference>
<evidence type="ECO:0000313" key="7">
    <source>
        <dbReference type="EMBL" id="KAK6635918.1"/>
    </source>
</evidence>
<evidence type="ECO:0000313" key="8">
    <source>
        <dbReference type="EMBL" id="KAK6638895.1"/>
    </source>
</evidence>
<proteinExistence type="predicted"/>
<dbReference type="GO" id="GO:0009653">
    <property type="term" value="P:anatomical structure morphogenesis"/>
    <property type="evidence" value="ECO:0007669"/>
    <property type="project" value="TreeGrafter"/>
</dbReference>
<evidence type="ECO:0000256" key="3">
    <source>
        <dbReference type="ARBA" id="ARBA00023242"/>
    </source>
</evidence>
<feature type="compositionally biased region" description="Basic and acidic residues" evidence="5">
    <location>
        <begin position="243"/>
        <end position="252"/>
    </location>
</feature>
<sequence>MLSQRSYSSSETATSSCTSVANMATAINSMASSYSMNSMACVSMNSCSPQSGSGFGSNMLGSGMGSMNGNCMSSPMSYGSIGSPMTNMNGVASCMGGMSSINSYSGALTPVGSMTNPRDLNPGSPNSAALQRARADKTYRRSYTHAKPPYSYISLITMAIQNSPTKMLTLSEIYQFIMDLFPFYRQNQQRWQNSIRHSLSFNDCFVKVPRTPDKPGKGSFWTLHPDSGNMFENGCYLRRQKRFKDEKKEAVRQSHKSPSHNGSIDGKKTPNHHEEVMPHNHKSLLSDKYSDKYGDKTGSGVDHGLTASMLGLHPKVESDPLGMLQASSELCLSGNQNAHHQQHHGSHHQQHQQHGLQHDEIAAMVNRCHPHLSLSEHQVMLQNHHHLKQEPTGYAASNHPFSIHRLLPTESKADIKMYDMASQYAQYNNSLSPLPNPHTSLSNDTYYQSSLYHTPTGTTTL</sequence>
<protein>
    <recommendedName>
        <fullName evidence="6">Fork-head domain-containing protein</fullName>
    </recommendedName>
</protein>
<keyword evidence="3 4" id="KW-0539">Nucleus</keyword>
<dbReference type="SMART" id="SM00339">
    <property type="entry name" value="FH"/>
    <property type="match status" value="1"/>
</dbReference>
<evidence type="ECO:0000259" key="6">
    <source>
        <dbReference type="PROSITE" id="PS50039"/>
    </source>
</evidence>
<evidence type="ECO:0000256" key="1">
    <source>
        <dbReference type="ARBA" id="ARBA00004123"/>
    </source>
</evidence>
<dbReference type="PANTHER" id="PTHR11829">
    <property type="entry name" value="FORKHEAD BOX PROTEIN"/>
    <property type="match status" value="1"/>
</dbReference>
<keyword evidence="9" id="KW-1185">Reference proteome</keyword>
<comment type="caution">
    <text evidence="8">The sequence shown here is derived from an EMBL/GenBank/DDBJ whole genome shotgun (WGS) entry which is preliminary data.</text>
</comment>
<dbReference type="InterPro" id="IPR018122">
    <property type="entry name" value="TF_fork_head_CS_1"/>
</dbReference>
<dbReference type="AlphaFoldDB" id="A0AAN8S5B1"/>
<dbReference type="GO" id="GO:0019904">
    <property type="term" value="F:protein domain specific binding"/>
    <property type="evidence" value="ECO:0007669"/>
    <property type="project" value="InterPro"/>
</dbReference>
<keyword evidence="2 4" id="KW-0238">DNA-binding</keyword>
<dbReference type="PROSITE" id="PS50039">
    <property type="entry name" value="FORK_HEAD_3"/>
    <property type="match status" value="1"/>
</dbReference>
<dbReference type="GO" id="GO:0000981">
    <property type="term" value="F:DNA-binding transcription factor activity, RNA polymerase II-specific"/>
    <property type="evidence" value="ECO:0007669"/>
    <property type="project" value="TreeGrafter"/>
</dbReference>
<dbReference type="PANTHER" id="PTHR11829:SF380">
    <property type="entry name" value="PROTEIN FORK HEAD"/>
    <property type="match status" value="1"/>
</dbReference>
<dbReference type="SUPFAM" id="SSF46785">
    <property type="entry name" value="Winged helix' DNA-binding domain"/>
    <property type="match status" value="1"/>
</dbReference>
<dbReference type="InterPro" id="IPR030456">
    <property type="entry name" value="TF_fork_head_CS_2"/>
</dbReference>
<evidence type="ECO:0000256" key="5">
    <source>
        <dbReference type="SAM" id="MobiDB-lite"/>
    </source>
</evidence>
<dbReference type="PROSITE" id="PS00658">
    <property type="entry name" value="FORK_HEAD_2"/>
    <property type="match status" value="1"/>
</dbReference>
<evidence type="ECO:0000256" key="4">
    <source>
        <dbReference type="PROSITE-ProRule" id="PRU00089"/>
    </source>
</evidence>
<name>A0AAN8S5B1_POLSC</name>
<evidence type="ECO:0000256" key="2">
    <source>
        <dbReference type="ARBA" id="ARBA00023125"/>
    </source>
</evidence>
<accession>A0AAN8S5B1</accession>
<dbReference type="GO" id="GO:0000978">
    <property type="term" value="F:RNA polymerase II cis-regulatory region sequence-specific DNA binding"/>
    <property type="evidence" value="ECO:0007669"/>
    <property type="project" value="TreeGrafter"/>
</dbReference>
<evidence type="ECO:0000313" key="9">
    <source>
        <dbReference type="Proteomes" id="UP001359485"/>
    </source>
</evidence>
<dbReference type="InterPro" id="IPR013638">
    <property type="entry name" value="Fork-head_N"/>
</dbReference>
<dbReference type="GO" id="GO:0030154">
    <property type="term" value="P:cell differentiation"/>
    <property type="evidence" value="ECO:0007669"/>
    <property type="project" value="TreeGrafter"/>
</dbReference>
<feature type="compositionally biased region" description="Basic and acidic residues" evidence="5">
    <location>
        <begin position="265"/>
        <end position="295"/>
    </location>
</feature>
<dbReference type="Gene3D" id="1.10.10.10">
    <property type="entry name" value="Winged helix-like DNA-binding domain superfamily/Winged helix DNA-binding domain"/>
    <property type="match status" value="1"/>
</dbReference>
<dbReference type="InterPro" id="IPR047388">
    <property type="entry name" value="FH-like_dFKH"/>
</dbReference>
<evidence type="ECO:0000313" key="10">
    <source>
        <dbReference type="Proteomes" id="UP001372834"/>
    </source>
</evidence>
<feature type="DNA-binding region" description="Fork-head" evidence="4">
    <location>
        <begin position="147"/>
        <end position="241"/>
    </location>
</feature>
<feature type="region of interest" description="Disordered" evidence="5">
    <location>
        <begin position="243"/>
        <end position="297"/>
    </location>
</feature>
<dbReference type="InterPro" id="IPR036388">
    <property type="entry name" value="WH-like_DNA-bd_sf"/>
</dbReference>